<reference evidence="8 9" key="1">
    <citation type="submission" date="2019-02" db="EMBL/GenBank/DDBJ databases">
        <authorList>
            <person name="Lehtovirta-Morley E L."/>
        </authorList>
    </citation>
    <scope>NUCLEOTIDE SEQUENCE [LARGE SCALE GENOMIC DNA]</scope>
    <source>
        <strain evidence="8">NFRAN1</strain>
    </source>
</reference>
<dbReference type="HAMAP" id="MF_00280">
    <property type="entry name" value="Ribosomal_uL10_arch"/>
    <property type="match status" value="1"/>
</dbReference>
<evidence type="ECO:0000259" key="7">
    <source>
        <dbReference type="Pfam" id="PF17777"/>
    </source>
</evidence>
<keyword evidence="3 6" id="KW-0694">RNA-binding</keyword>
<evidence type="ECO:0000313" key="8">
    <source>
        <dbReference type="EMBL" id="VFJ15396.1"/>
    </source>
</evidence>
<dbReference type="SUPFAM" id="SSF160369">
    <property type="entry name" value="Ribosomal protein L10-like"/>
    <property type="match status" value="1"/>
</dbReference>
<dbReference type="PANTHER" id="PTHR45699:SF3">
    <property type="entry name" value="LARGE RIBOSOMAL SUBUNIT PROTEIN UL10"/>
    <property type="match status" value="1"/>
</dbReference>
<dbReference type="GO" id="GO:0000027">
    <property type="term" value="P:ribosomal large subunit assembly"/>
    <property type="evidence" value="ECO:0007669"/>
    <property type="project" value="TreeGrafter"/>
</dbReference>
<keyword evidence="9" id="KW-1185">Reference proteome</keyword>
<accession>A0A484IDE3</accession>
<organism evidence="8 9">
    <name type="scientific">Candidatus Nitrosocosmicus franklandianus</name>
    <dbReference type="NCBI Taxonomy" id="1798806"/>
    <lineage>
        <taxon>Archaea</taxon>
        <taxon>Nitrososphaerota</taxon>
        <taxon>Nitrososphaeria</taxon>
        <taxon>Nitrososphaerales</taxon>
        <taxon>Nitrososphaeraceae</taxon>
        <taxon>Candidatus Nitrosocosmicus</taxon>
    </lineage>
</organism>
<evidence type="ECO:0000313" key="9">
    <source>
        <dbReference type="Proteomes" id="UP000294299"/>
    </source>
</evidence>
<dbReference type="Pfam" id="PF17777">
    <property type="entry name" value="RL10P_insert"/>
    <property type="match status" value="1"/>
</dbReference>
<proteinExistence type="inferred from homology"/>
<dbReference type="Pfam" id="PF00466">
    <property type="entry name" value="Ribosomal_L10"/>
    <property type="match status" value="1"/>
</dbReference>
<evidence type="ECO:0000256" key="6">
    <source>
        <dbReference type="HAMAP-Rule" id="MF_00280"/>
    </source>
</evidence>
<dbReference type="InterPro" id="IPR022909">
    <property type="entry name" value="Ribosomal_uL10_arc"/>
</dbReference>
<evidence type="ECO:0000256" key="1">
    <source>
        <dbReference type="ARBA" id="ARBA00008889"/>
    </source>
</evidence>
<dbReference type="InterPro" id="IPR050323">
    <property type="entry name" value="Ribosomal_protein_uL10"/>
</dbReference>
<evidence type="ECO:0000256" key="3">
    <source>
        <dbReference type="ARBA" id="ARBA00022884"/>
    </source>
</evidence>
<dbReference type="Gene3D" id="6.10.140.760">
    <property type="match status" value="1"/>
</dbReference>
<comment type="function">
    <text evidence="6">Forms part of the ribosomal stalk, playing a central role in the interaction of the ribosome with GTP-bound translation factors.</text>
</comment>
<dbReference type="InterPro" id="IPR043164">
    <property type="entry name" value="Ribosomal_uL10-like_insert_sf"/>
</dbReference>
<dbReference type="FunFam" id="3.90.105.20:FF:000001">
    <property type="entry name" value="60S acidic ribosomal protein P0"/>
    <property type="match status" value="1"/>
</dbReference>
<comment type="subunit">
    <text evidence="6">Part of the 50S ribosomal subunit. Forms part of the ribosomal stalk which helps the ribosome interact with GTP-bound translation factors. Forms a heptameric L10(L12)2(L12)2(L12)2 complex, where L10 forms an elongated spine to which the L12 dimers bind in a sequential fashion.</text>
</comment>
<dbReference type="RefSeq" id="WP_134485336.1">
    <property type="nucleotide sequence ID" value="NZ_LR216287.1"/>
</dbReference>
<dbReference type="InterPro" id="IPR043141">
    <property type="entry name" value="Ribosomal_uL10-like_sf"/>
</dbReference>
<evidence type="ECO:0000256" key="4">
    <source>
        <dbReference type="ARBA" id="ARBA00022980"/>
    </source>
</evidence>
<dbReference type="OrthoDB" id="30930at2157"/>
<gene>
    <name evidence="8" type="primary">rpl</name>
    <name evidence="6" type="synonym">rpl10</name>
    <name evidence="6" type="synonym">rplP0</name>
    <name evidence="8" type="ORF">NFRAN_3078</name>
</gene>
<dbReference type="KEGG" id="nfn:NFRAN_3078"/>
<sequence>MSQTAVVNKLARTSYPERKVHLYNTLQELAKSYNVIALSRMTKVRSAQLMAIRKKFKNDIKILIVKNKVAQRAFEKIFKDVKGLELLSKELEGQCALMFTNLSPFKLNLTFDKNKIFMAAKGGDIAPNELVIPAGNTGINPGPVLSEFKQANVPTKIDQGTIWVSKDTVVAKPGDVISQELAALLSKLDVKPIEAGISINYAIAEGLEFKDKDLKIVVQDYIDELAKSFQEALALSVEAVYFTKESTPLLLVKAKQHGLSLAIEAGYLSPESVEMVIAKANAVAASLSQQLNSKGYSTQN</sequence>
<name>A0A484IDE3_9ARCH</name>
<evidence type="ECO:0000256" key="5">
    <source>
        <dbReference type="ARBA" id="ARBA00023274"/>
    </source>
</evidence>
<feature type="domain" description="Large ribosomal subunit protein uL10-like insertion" evidence="7">
    <location>
        <begin position="120"/>
        <end position="190"/>
    </location>
</feature>
<dbReference type="AlphaFoldDB" id="A0A484IDE3"/>
<dbReference type="EMBL" id="LR216287">
    <property type="protein sequence ID" value="VFJ15396.1"/>
    <property type="molecule type" value="Genomic_DNA"/>
</dbReference>
<dbReference type="GO" id="GO:0003735">
    <property type="term" value="F:structural constituent of ribosome"/>
    <property type="evidence" value="ECO:0007669"/>
    <property type="project" value="TreeGrafter"/>
</dbReference>
<keyword evidence="4 6" id="KW-0689">Ribosomal protein</keyword>
<dbReference type="GO" id="GO:0022625">
    <property type="term" value="C:cytosolic large ribosomal subunit"/>
    <property type="evidence" value="ECO:0007669"/>
    <property type="project" value="TreeGrafter"/>
</dbReference>
<comment type="similarity">
    <text evidence="1 6">Belongs to the universal ribosomal protein uL10 family.</text>
</comment>
<dbReference type="GeneID" id="39422173"/>
<dbReference type="Gene3D" id="3.30.70.1730">
    <property type="match status" value="1"/>
</dbReference>
<dbReference type="PANTHER" id="PTHR45699">
    <property type="entry name" value="60S ACIDIC RIBOSOMAL PROTEIN P0"/>
    <property type="match status" value="1"/>
</dbReference>
<keyword evidence="2 6" id="KW-0699">rRNA-binding</keyword>
<dbReference type="GO" id="GO:0070180">
    <property type="term" value="F:large ribosomal subunit rRNA binding"/>
    <property type="evidence" value="ECO:0007669"/>
    <property type="project" value="UniProtKB-UniRule"/>
</dbReference>
<protein>
    <recommendedName>
        <fullName evidence="6">Large ribosomal subunit protein uL10</fullName>
    </recommendedName>
    <alternativeName>
        <fullName evidence="6">Acidic ribosomal protein P0 homolog</fullName>
    </alternativeName>
</protein>
<dbReference type="GO" id="GO:0002181">
    <property type="term" value="P:cytoplasmic translation"/>
    <property type="evidence" value="ECO:0007669"/>
    <property type="project" value="TreeGrafter"/>
</dbReference>
<dbReference type="InterPro" id="IPR040637">
    <property type="entry name" value="Ribosomal_uL10-like_insert"/>
</dbReference>
<dbReference type="InterPro" id="IPR001790">
    <property type="entry name" value="Ribosomal_uL10"/>
</dbReference>
<evidence type="ECO:0000256" key="2">
    <source>
        <dbReference type="ARBA" id="ARBA00022730"/>
    </source>
</evidence>
<keyword evidence="5 6" id="KW-0687">Ribonucleoprotein</keyword>
<dbReference type="Proteomes" id="UP000294299">
    <property type="component" value="Chromosome NFRAN"/>
</dbReference>
<dbReference type="Gene3D" id="3.90.105.20">
    <property type="match status" value="1"/>
</dbReference>